<protein>
    <recommendedName>
        <fullName evidence="1">Fe2OG dioxygenase domain-containing protein</fullName>
    </recommendedName>
</protein>
<gene>
    <name evidence="2" type="ORF">CNN82_10725</name>
</gene>
<dbReference type="RefSeq" id="WP_096479873.1">
    <property type="nucleotide sequence ID" value="NZ_CP023466.1"/>
</dbReference>
<organism evidence="2 3">
    <name type="scientific">Pseudomonas frederiksbergensis</name>
    <dbReference type="NCBI Taxonomy" id="104087"/>
    <lineage>
        <taxon>Bacteria</taxon>
        <taxon>Pseudomonadati</taxon>
        <taxon>Pseudomonadota</taxon>
        <taxon>Gammaproteobacteria</taxon>
        <taxon>Pseudomonadales</taxon>
        <taxon>Pseudomonadaceae</taxon>
        <taxon>Pseudomonas</taxon>
    </lineage>
</organism>
<accession>A0AB33E8X4</accession>
<reference evidence="2 3" key="1">
    <citation type="submission" date="2017-09" db="EMBL/GenBank/DDBJ databases">
        <title>Complete Genome sequence of Lysobacter capsici KNU-15.</title>
        <authorList>
            <person name="Kim M.-C."/>
            <person name="Yi H."/>
            <person name="Lee D.-W."/>
            <person name="Shin J.-H."/>
        </authorList>
    </citation>
    <scope>NUCLEOTIDE SEQUENCE [LARGE SCALE GENOMIC DNA]</scope>
    <source>
        <strain evidence="2 3">KNU-15</strain>
    </source>
</reference>
<evidence type="ECO:0000313" key="3">
    <source>
        <dbReference type="Proteomes" id="UP000218385"/>
    </source>
</evidence>
<name>A0AB33E8X4_9PSED</name>
<dbReference type="Gene3D" id="2.60.120.590">
    <property type="entry name" value="Alpha-ketoglutarate-dependent dioxygenase AlkB-like"/>
    <property type="match status" value="1"/>
</dbReference>
<dbReference type="GO" id="GO:0016491">
    <property type="term" value="F:oxidoreductase activity"/>
    <property type="evidence" value="ECO:0007669"/>
    <property type="project" value="TreeGrafter"/>
</dbReference>
<dbReference type="PANTHER" id="PTHR12463:SF1">
    <property type="entry name" value="2-OXOGLUTARATE AND FE-DEPENDENT OXYGENASE FAMILY PROTEIN"/>
    <property type="match status" value="1"/>
</dbReference>
<dbReference type="PROSITE" id="PS51471">
    <property type="entry name" value="FE2OG_OXY"/>
    <property type="match status" value="1"/>
</dbReference>
<dbReference type="InterPro" id="IPR005123">
    <property type="entry name" value="Oxoglu/Fe-dep_dioxygenase_dom"/>
</dbReference>
<dbReference type="Pfam" id="PF13532">
    <property type="entry name" value="2OG-FeII_Oxy_2"/>
    <property type="match status" value="1"/>
</dbReference>
<dbReference type="InterPro" id="IPR037151">
    <property type="entry name" value="AlkB-like_sf"/>
</dbReference>
<dbReference type="AlphaFoldDB" id="A0AB33E8X4"/>
<dbReference type="SUPFAM" id="SSF51197">
    <property type="entry name" value="Clavaminate synthase-like"/>
    <property type="match status" value="1"/>
</dbReference>
<dbReference type="InterPro" id="IPR027450">
    <property type="entry name" value="AlkB-like"/>
</dbReference>
<sequence>MKNNLSTQLDFLENSVPKTTESQAQKSLVIELDHRTWLRFLSEEWFFPSSVEGALLGLGGACESDISPRLMRVGVWFDPAKLPNLEVFAWRDGAWMLTFLDEIRPSDKAILWSGPLPLFAVDHFTVLSNDTRAHLLAMVRNYGDIETPPQPVDVMAVERVEVLAPTHIDMSMLVRQPPENWDSLRGAAAMALYCVPAIGPWLEVLCGSLFGEQLVTSADVVHAPWLRSTLWSADVPASEINPPLWRAMIAEFSRPDILREWRPNLILDAVCSYARTMGGNEERLSQLIDSTVKLLQDRGTIRELGIKDDILELVFQLILLRPTPERFMSWKADWPAIPPGAWWTGAILTGYLSGFRALPLVFRGGPEARKFLALRTWQLADSTSSRAWGERIKDPLKWAIERDSVVIRVGPDTLATHRFSNRGRWYELDLDNSKYRTDAVALAEQFCPELIHQSLVLEEGSHHLGGNGRAELDALQMRLDVKGRVEIALGSSVKLTRCLNIEGFRDWLATSSVKSRLPKPFASIMLEPSAIETTPYVPKTLIDSIELPAATTRTESVVRVEKFISNESPQGLMIVPGFITSKEESSLLASIDSHPWDSTMTRRVQHYGWRYDYKARKVNAEAYIGPLPKWANLLGKRLYDQGLVSELPDQVIVNEYKGNQGIAKHIDCLPCFRGQIVTISLLESWEMAFSRRISSGEEERFKVVLERQSAAVLDGEARSSWYHEIPRRLKEAGFPRVRRVSITFRKVNSAS</sequence>
<evidence type="ECO:0000313" key="2">
    <source>
        <dbReference type="EMBL" id="ATE76876.1"/>
    </source>
</evidence>
<dbReference type="InterPro" id="IPR032857">
    <property type="entry name" value="ALKBH4"/>
</dbReference>
<dbReference type="GO" id="GO:0032451">
    <property type="term" value="F:demethylase activity"/>
    <property type="evidence" value="ECO:0007669"/>
    <property type="project" value="TreeGrafter"/>
</dbReference>
<dbReference type="EMBL" id="CP023466">
    <property type="protein sequence ID" value="ATE76876.1"/>
    <property type="molecule type" value="Genomic_DNA"/>
</dbReference>
<dbReference type="GO" id="GO:0070988">
    <property type="term" value="P:demethylation"/>
    <property type="evidence" value="ECO:0007669"/>
    <property type="project" value="InterPro"/>
</dbReference>
<proteinExistence type="predicted"/>
<evidence type="ECO:0000259" key="1">
    <source>
        <dbReference type="PROSITE" id="PS51471"/>
    </source>
</evidence>
<dbReference type="PANTHER" id="PTHR12463">
    <property type="entry name" value="OXYGENASE-RELATED"/>
    <property type="match status" value="1"/>
</dbReference>
<dbReference type="Proteomes" id="UP000218385">
    <property type="component" value="Chromosome"/>
</dbReference>
<feature type="domain" description="Fe2OG dioxygenase" evidence="1">
    <location>
        <begin position="647"/>
        <end position="748"/>
    </location>
</feature>